<dbReference type="AlphaFoldDB" id="A0A843YSB2"/>
<accession>A0A843YSB2</accession>
<evidence type="ECO:0000259" key="5">
    <source>
        <dbReference type="Pfam" id="PF05118"/>
    </source>
</evidence>
<evidence type="ECO:0000256" key="3">
    <source>
        <dbReference type="ARBA" id="ARBA00023002"/>
    </source>
</evidence>
<dbReference type="InterPro" id="IPR027443">
    <property type="entry name" value="IPNS-like_sf"/>
</dbReference>
<comment type="similarity">
    <text evidence="1">Belongs to the aspartyl/asparaginyl beta-hydroxylase family.</text>
</comment>
<comment type="caution">
    <text evidence="6">The sequence shown here is derived from an EMBL/GenBank/DDBJ whole genome shotgun (WGS) entry which is preliminary data.</text>
</comment>
<evidence type="ECO:0000313" key="7">
    <source>
        <dbReference type="Proteomes" id="UP000451565"/>
    </source>
</evidence>
<feature type="transmembrane region" description="Helical" evidence="4">
    <location>
        <begin position="281"/>
        <end position="299"/>
    </location>
</feature>
<sequence length="300" mass="34797">MKWVVISIFLLSVLYVHFRGKARLPFFRQIFDHSSIMAPLNIFMYMFSKVPTNTPYLPTSTFADLKILEDNWETIRDEAMALTGLEKIRAAEKNDDAGFNSFFKAGWKRFYLKWYDASHPSAEQFCPKTVELLRRTPSVKAAMFAELAPGGKLNPHRDPFAGSMRYHLGLVTPNDDRCFIEVNGERYSWRDGKGVVFDETFIHWAHNDTDINRIIIFCDIERPMKYRWAQAINRWLGRHMMSAAASPNETGDETGGINKVFRFVWAIGQYRRALKKFSRPLYYVIKFGLIIGVVAAIIWL</sequence>
<dbReference type="PANTHER" id="PTHR46332:SF5">
    <property type="entry name" value="ASPARTATE BETA-HYDROXYLASE DOMAIN CONTAINING 2"/>
    <property type="match status" value="1"/>
</dbReference>
<keyword evidence="4" id="KW-1133">Transmembrane helix</keyword>
<dbReference type="RefSeq" id="WP_153233148.1">
    <property type="nucleotide sequence ID" value="NZ_WINI01000001.1"/>
</dbReference>
<evidence type="ECO:0000256" key="1">
    <source>
        <dbReference type="ARBA" id="ARBA00007730"/>
    </source>
</evidence>
<dbReference type="Gene3D" id="2.60.120.330">
    <property type="entry name" value="B-lactam Antibiotic, Isopenicillin N Synthase, Chain"/>
    <property type="match status" value="1"/>
</dbReference>
<dbReference type="GO" id="GO:0051213">
    <property type="term" value="F:dioxygenase activity"/>
    <property type="evidence" value="ECO:0007669"/>
    <property type="project" value="UniProtKB-KW"/>
</dbReference>
<dbReference type="InterPro" id="IPR051821">
    <property type="entry name" value="Asp/Asn_beta-hydroxylase"/>
</dbReference>
<keyword evidence="7" id="KW-1185">Reference proteome</keyword>
<proteinExistence type="inferred from homology"/>
<keyword evidence="2" id="KW-0223">Dioxygenase</keyword>
<dbReference type="InterPro" id="IPR007803">
    <property type="entry name" value="Asp/Arg/Pro-Hydrxlase"/>
</dbReference>
<dbReference type="PANTHER" id="PTHR46332">
    <property type="entry name" value="ASPARTATE BETA-HYDROXYLASE DOMAIN-CONTAINING PROTEIN 2"/>
    <property type="match status" value="1"/>
</dbReference>
<organism evidence="6 7">
    <name type="scientific">Glaciimonas soli</name>
    <dbReference type="NCBI Taxonomy" id="2590999"/>
    <lineage>
        <taxon>Bacteria</taxon>
        <taxon>Pseudomonadati</taxon>
        <taxon>Pseudomonadota</taxon>
        <taxon>Betaproteobacteria</taxon>
        <taxon>Burkholderiales</taxon>
        <taxon>Oxalobacteraceae</taxon>
        <taxon>Glaciimonas</taxon>
    </lineage>
</organism>
<dbReference type="Pfam" id="PF05118">
    <property type="entry name" value="Asp_Arg_Hydrox"/>
    <property type="match status" value="1"/>
</dbReference>
<protein>
    <submittedName>
        <fullName evidence="6">Lipid A hydroxylase LpxO</fullName>
    </submittedName>
</protein>
<dbReference type="EMBL" id="WINI01000001">
    <property type="protein sequence ID" value="MQQ99585.1"/>
    <property type="molecule type" value="Genomic_DNA"/>
</dbReference>
<dbReference type="OrthoDB" id="21665at2"/>
<dbReference type="SUPFAM" id="SSF51197">
    <property type="entry name" value="Clavaminate synthase-like"/>
    <property type="match status" value="1"/>
</dbReference>
<gene>
    <name evidence="6" type="primary">lpxO</name>
    <name evidence="6" type="ORF">GEV47_02650</name>
</gene>
<evidence type="ECO:0000256" key="4">
    <source>
        <dbReference type="SAM" id="Phobius"/>
    </source>
</evidence>
<dbReference type="Proteomes" id="UP000451565">
    <property type="component" value="Unassembled WGS sequence"/>
</dbReference>
<name>A0A843YSB2_9BURK</name>
<feature type="domain" description="Aspartyl/asparaginy/proline hydroxylase" evidence="5">
    <location>
        <begin position="69"/>
        <end position="223"/>
    </location>
</feature>
<evidence type="ECO:0000256" key="2">
    <source>
        <dbReference type="ARBA" id="ARBA00022964"/>
    </source>
</evidence>
<dbReference type="NCBIfam" id="NF033391">
    <property type="entry name" value="lipid_A_LpxO"/>
    <property type="match status" value="1"/>
</dbReference>
<evidence type="ECO:0000313" key="6">
    <source>
        <dbReference type="EMBL" id="MQQ99585.1"/>
    </source>
</evidence>
<reference evidence="6 7" key="1">
    <citation type="submission" date="2019-10" db="EMBL/GenBank/DDBJ databases">
        <title>Glaciimonas soli sp. nov., a psychrophilic bacterium isolated from the forest soil of a high elevation mountain in Taiwan.</title>
        <authorList>
            <person name="Wang L.-T."/>
            <person name="Shieh W.Y."/>
        </authorList>
    </citation>
    <scope>NUCLEOTIDE SEQUENCE [LARGE SCALE GENOMIC DNA]</scope>
    <source>
        <strain evidence="6 7">GS1</strain>
    </source>
</reference>
<dbReference type="InterPro" id="IPR047694">
    <property type="entry name" value="Lipid_A_LpxO-like"/>
</dbReference>
<keyword evidence="4" id="KW-0812">Transmembrane</keyword>
<keyword evidence="3" id="KW-0560">Oxidoreductase</keyword>
<keyword evidence="4" id="KW-0472">Membrane</keyword>